<accession>A0A975KEF8</accession>
<sequence length="1328" mass="151984">MKIIRICLMGLVMILSATLNADVRQYHFSHLTMDDGLSHNDITAIIQDAYGFMWFATRDGLNRYDGNKVKVYKSECSPNNSQGINSIFSLCLAPDSTLWMGAQGILCYDTQGDSLRQVQIKTVEGRSPKGMILSVKANTKGVLFFLEKDEGIYSYDPQTCRCQFYSFANLKVGVSKVTATAMWIDNDDNVWIGGDKECLIQLDYTTGNYHAVKIDCLNAENDGMQVITGNGHYIYMGFQYSGVVRYDLNDKTVQCLKIGESVEEPLYVHDIQISDNGLWLATETGLYLYDEIQKKASKCVNDYFDKRSLSDNAIYAVYRDSDNGLWVGTYFGGINYMSINENRYIESYYPIATKTSLKGRVVREIRSDSMGNLWIGTEDAGLNYFNSQEKSIIPVSAHLEHYNVHGLCVIDDELYVGVYSGGLNIYNLNTGAVKRYYISDERYNVQNSIYAIYQDTKGRIWICTQGGLYWFSPKEGTFTRINGFSNMYVHNICEDRHGNIWLASVGGGLVCYTFDSKRVDFISEIQRQTGHWINKVVDVYEDKDGWLWMGTIGYGLLCYNPDDKQFSHYTIEDGFPDYTAFSPIQDDFGDIWVGTNRGLVRLNPLSGNIRVFTKSEGLISNQFNYNSAYKDSRGKLYFGTIGGLVVIDPLNIKDDLSFPTVYLTGFQINNKEVIPRADSPLKHSIIHTNELELEYDQNFISFDFAVLKYAATTNDACCVRLEGLDKDWSYTDVQRISYSDLRPGKYILQIKSKNSVGQWQEARSLTIQIHSPWWKSVWAYTIYCILILALIVLLMSYNQQKVNKKHQKLMQELEHEKERESYHAKLEFITNIAHEIKTPLTLIKTPLEYIMRNKSLDKNTQETLDIMMRNTERLLSLTYQLLDFQRVETKRVQLNFERTDINLLLKSIYRRFKLPSEQHEREFSLLLPEDSLFADVDLEAFTKIISNLFTNASKYSLSEIKVELTTVANNSFCVIVENDGELIEPTMREAIFEPFVQVSSQGPISSGRGLGLPLARSLAQLHGGSLILDTTCIERNRFVLNLPCFHQIRTDDIELKDEESISITNVKFSEKPAMLIVEDNLEMQDFISKRLMDKYDVYRAADGLEALKVLKEFDIDIVVSDIMMPNMDGMELLKNIKETVEYSHIPVILLSAKSDLESRINGLELGADAYIEKPFSLEYLMAQIQNLLMNRKSIKELFYKRPFIEANVVALTKTDELFLKKMNEIIEKNIDNTQFSVDVLTEKMNMSRSSLHRKIKGVTDLTPNDYIRLQRLKRAASLLCESGYRVNEIASLTGFTSASYFTKCFHQHFGMLPKEFIKQSGSSNNLTE</sequence>
<dbReference type="SUPFAM" id="SSF63829">
    <property type="entry name" value="Calcium-dependent phosphotriesterase"/>
    <property type="match status" value="2"/>
</dbReference>
<dbReference type="InterPro" id="IPR003661">
    <property type="entry name" value="HisK_dim/P_dom"/>
</dbReference>
<evidence type="ECO:0000256" key="8">
    <source>
        <dbReference type="SAM" id="SignalP"/>
    </source>
</evidence>
<proteinExistence type="predicted"/>
<evidence type="ECO:0000313" key="13">
    <source>
        <dbReference type="Proteomes" id="UP000679226"/>
    </source>
</evidence>
<dbReference type="FunFam" id="1.10.10.60:FF:000284">
    <property type="entry name" value="Two-component system sensor histidine kinase/response regulator"/>
    <property type="match status" value="1"/>
</dbReference>
<dbReference type="InterPro" id="IPR018060">
    <property type="entry name" value="HTH_AraC"/>
</dbReference>
<evidence type="ECO:0000313" key="12">
    <source>
        <dbReference type="EMBL" id="QUT44638.1"/>
    </source>
</evidence>
<dbReference type="InterPro" id="IPR036097">
    <property type="entry name" value="HisK_dim/P_sf"/>
</dbReference>
<evidence type="ECO:0000259" key="10">
    <source>
        <dbReference type="PROSITE" id="PS50109"/>
    </source>
</evidence>
<dbReference type="EMBL" id="CP072227">
    <property type="protein sequence ID" value="QUT44638.1"/>
    <property type="molecule type" value="Genomic_DNA"/>
</dbReference>
<dbReference type="InterPro" id="IPR011123">
    <property type="entry name" value="Y_Y_Y"/>
</dbReference>
<dbReference type="Gene3D" id="3.40.50.2300">
    <property type="match status" value="1"/>
</dbReference>
<dbReference type="GO" id="GO:0003700">
    <property type="term" value="F:DNA-binding transcription factor activity"/>
    <property type="evidence" value="ECO:0007669"/>
    <property type="project" value="InterPro"/>
</dbReference>
<dbReference type="SUPFAM" id="SSF101898">
    <property type="entry name" value="NHL repeat"/>
    <property type="match status" value="1"/>
</dbReference>
<dbReference type="CDD" id="cd00082">
    <property type="entry name" value="HisKA"/>
    <property type="match status" value="1"/>
</dbReference>
<dbReference type="Pfam" id="PF00072">
    <property type="entry name" value="Response_reg"/>
    <property type="match status" value="1"/>
</dbReference>
<dbReference type="SUPFAM" id="SSF55874">
    <property type="entry name" value="ATPase domain of HSP90 chaperone/DNA topoisomerase II/histidine kinase"/>
    <property type="match status" value="1"/>
</dbReference>
<dbReference type="FunFam" id="1.10.287.130:FF:000045">
    <property type="entry name" value="Two-component system sensor histidine kinase/response regulator"/>
    <property type="match status" value="1"/>
</dbReference>
<dbReference type="PROSITE" id="PS50110">
    <property type="entry name" value="RESPONSE_REGULATORY"/>
    <property type="match status" value="1"/>
</dbReference>
<evidence type="ECO:0000259" key="11">
    <source>
        <dbReference type="PROSITE" id="PS50110"/>
    </source>
</evidence>
<dbReference type="PANTHER" id="PTHR43547">
    <property type="entry name" value="TWO-COMPONENT HISTIDINE KINASE"/>
    <property type="match status" value="1"/>
</dbReference>
<feature type="modified residue" description="4-aspartylphosphate" evidence="6">
    <location>
        <position position="1121"/>
    </location>
</feature>
<dbReference type="RefSeq" id="WP_021940203.1">
    <property type="nucleotide sequence ID" value="NZ_CP072227.1"/>
</dbReference>
<feature type="domain" description="Response regulatory" evidence="11">
    <location>
        <begin position="1073"/>
        <end position="1188"/>
    </location>
</feature>
<evidence type="ECO:0000256" key="7">
    <source>
        <dbReference type="SAM" id="Phobius"/>
    </source>
</evidence>
<dbReference type="Proteomes" id="UP000679226">
    <property type="component" value="Chromosome"/>
</dbReference>
<dbReference type="InterPro" id="IPR013783">
    <property type="entry name" value="Ig-like_fold"/>
</dbReference>
<gene>
    <name evidence="12" type="ORF">INE88_01439</name>
</gene>
<dbReference type="Pfam" id="PF12833">
    <property type="entry name" value="HTH_18"/>
    <property type="match status" value="1"/>
</dbReference>
<dbReference type="SMART" id="SM00342">
    <property type="entry name" value="HTH_ARAC"/>
    <property type="match status" value="1"/>
</dbReference>
<comment type="catalytic activity">
    <reaction evidence="1">
        <text>ATP + protein L-histidine = ADP + protein N-phospho-L-histidine.</text>
        <dbReference type="EC" id="2.7.13.3"/>
    </reaction>
</comment>
<dbReference type="CDD" id="cd00075">
    <property type="entry name" value="HATPase"/>
    <property type="match status" value="1"/>
</dbReference>
<keyword evidence="5" id="KW-0804">Transcription</keyword>
<evidence type="ECO:0000256" key="6">
    <source>
        <dbReference type="PROSITE-ProRule" id="PRU00169"/>
    </source>
</evidence>
<dbReference type="SMART" id="SM00388">
    <property type="entry name" value="HisKA"/>
    <property type="match status" value="1"/>
</dbReference>
<keyword evidence="7" id="KW-1133">Transmembrane helix</keyword>
<reference evidence="12" key="1">
    <citation type="journal article" date="2021" name="PLoS Genet.">
        <title>Mobile Type VI secretion system loci of the gut Bacteroidales display extensive intra-ecosystem transfer, multi-species spread and geographical clustering.</title>
        <authorList>
            <person name="Garcia-Bayona L."/>
            <person name="Coyne M.J."/>
            <person name="Comstock L.E."/>
        </authorList>
    </citation>
    <scope>NUCLEOTIDE SEQUENCE</scope>
    <source>
        <strain evidence="12">CL11T00C20</strain>
    </source>
</reference>
<feature type="transmembrane region" description="Helical" evidence="7">
    <location>
        <begin position="777"/>
        <end position="797"/>
    </location>
</feature>
<dbReference type="Gene3D" id="1.10.10.60">
    <property type="entry name" value="Homeodomain-like"/>
    <property type="match status" value="1"/>
</dbReference>
<dbReference type="SUPFAM" id="SSF52172">
    <property type="entry name" value="CheY-like"/>
    <property type="match status" value="1"/>
</dbReference>
<evidence type="ECO:0000256" key="5">
    <source>
        <dbReference type="ARBA" id="ARBA00023163"/>
    </source>
</evidence>
<dbReference type="EC" id="2.7.13.3" evidence="2"/>
<dbReference type="Gene3D" id="1.10.287.130">
    <property type="match status" value="1"/>
</dbReference>
<dbReference type="FunFam" id="3.40.50.2300:FF:000138">
    <property type="entry name" value="Two-component system sensor histidine kinase/response regulator"/>
    <property type="match status" value="1"/>
</dbReference>
<evidence type="ECO:0000256" key="2">
    <source>
        <dbReference type="ARBA" id="ARBA00012438"/>
    </source>
</evidence>
<dbReference type="Gene3D" id="3.30.565.10">
    <property type="entry name" value="Histidine kinase-like ATPase, C-terminal domain"/>
    <property type="match status" value="1"/>
</dbReference>
<dbReference type="KEGG" id="beg:INE88_01439"/>
<dbReference type="InterPro" id="IPR036890">
    <property type="entry name" value="HATPase_C_sf"/>
</dbReference>
<dbReference type="PANTHER" id="PTHR43547:SF2">
    <property type="entry name" value="HYBRID SIGNAL TRANSDUCTION HISTIDINE KINASE C"/>
    <property type="match status" value="1"/>
</dbReference>
<dbReference type="SMART" id="SM00387">
    <property type="entry name" value="HATPase_c"/>
    <property type="match status" value="1"/>
</dbReference>
<dbReference type="InterPro" id="IPR011006">
    <property type="entry name" value="CheY-like_superfamily"/>
</dbReference>
<dbReference type="SUPFAM" id="SSF46689">
    <property type="entry name" value="Homeodomain-like"/>
    <property type="match status" value="1"/>
</dbReference>
<feature type="chain" id="PRO_5037930003" description="histidine kinase" evidence="8">
    <location>
        <begin position="22"/>
        <end position="1328"/>
    </location>
</feature>
<dbReference type="Pfam" id="PF07494">
    <property type="entry name" value="Reg_prop"/>
    <property type="match status" value="5"/>
</dbReference>
<dbReference type="Gene3D" id="2.60.40.10">
    <property type="entry name" value="Immunoglobulins"/>
    <property type="match status" value="1"/>
</dbReference>
<dbReference type="Pfam" id="PF02518">
    <property type="entry name" value="HATPase_c"/>
    <property type="match status" value="1"/>
</dbReference>
<feature type="domain" description="Histidine kinase" evidence="10">
    <location>
        <begin position="831"/>
        <end position="1046"/>
    </location>
</feature>
<evidence type="ECO:0000259" key="9">
    <source>
        <dbReference type="PROSITE" id="PS01124"/>
    </source>
</evidence>
<dbReference type="FunFam" id="2.60.40.10:FF:000791">
    <property type="entry name" value="Two-component system sensor histidine kinase/response regulator"/>
    <property type="match status" value="1"/>
</dbReference>
<dbReference type="Pfam" id="PF00512">
    <property type="entry name" value="HisKA"/>
    <property type="match status" value="1"/>
</dbReference>
<dbReference type="InterPro" id="IPR005467">
    <property type="entry name" value="His_kinase_dom"/>
</dbReference>
<dbReference type="CDD" id="cd17574">
    <property type="entry name" value="REC_OmpR"/>
    <property type="match status" value="1"/>
</dbReference>
<dbReference type="InterPro" id="IPR003594">
    <property type="entry name" value="HATPase_dom"/>
</dbReference>
<feature type="domain" description="HTH araC/xylS-type" evidence="9">
    <location>
        <begin position="1220"/>
        <end position="1319"/>
    </location>
</feature>
<dbReference type="InterPro" id="IPR009057">
    <property type="entry name" value="Homeodomain-like_sf"/>
</dbReference>
<dbReference type="SUPFAM" id="SSF47384">
    <property type="entry name" value="Homodimeric domain of signal transducing histidine kinase"/>
    <property type="match status" value="1"/>
</dbReference>
<keyword evidence="3 6" id="KW-0597">Phosphoprotein</keyword>
<keyword evidence="4" id="KW-0805">Transcription regulation</keyword>
<evidence type="ECO:0000256" key="1">
    <source>
        <dbReference type="ARBA" id="ARBA00000085"/>
    </source>
</evidence>
<organism evidence="12 13">
    <name type="scientific">Bacteroides eggerthii</name>
    <dbReference type="NCBI Taxonomy" id="28111"/>
    <lineage>
        <taxon>Bacteria</taxon>
        <taxon>Pseudomonadati</taxon>
        <taxon>Bacteroidota</taxon>
        <taxon>Bacteroidia</taxon>
        <taxon>Bacteroidales</taxon>
        <taxon>Bacteroidaceae</taxon>
        <taxon>Bacteroides</taxon>
    </lineage>
</organism>
<evidence type="ECO:0000256" key="3">
    <source>
        <dbReference type="ARBA" id="ARBA00022553"/>
    </source>
</evidence>
<dbReference type="PROSITE" id="PS50109">
    <property type="entry name" value="HIS_KIN"/>
    <property type="match status" value="1"/>
</dbReference>
<dbReference type="InterPro" id="IPR001789">
    <property type="entry name" value="Sig_transdc_resp-reg_receiver"/>
</dbReference>
<dbReference type="GO" id="GO:0043565">
    <property type="term" value="F:sequence-specific DNA binding"/>
    <property type="evidence" value="ECO:0007669"/>
    <property type="project" value="InterPro"/>
</dbReference>
<dbReference type="Gene3D" id="2.130.10.10">
    <property type="entry name" value="YVTN repeat-like/Quinoprotein amine dehydrogenase"/>
    <property type="match status" value="2"/>
</dbReference>
<keyword evidence="7" id="KW-0812">Transmembrane</keyword>
<keyword evidence="7" id="KW-0472">Membrane</keyword>
<dbReference type="PROSITE" id="PS01124">
    <property type="entry name" value="HTH_ARAC_FAMILY_2"/>
    <property type="match status" value="1"/>
</dbReference>
<evidence type="ECO:0000256" key="4">
    <source>
        <dbReference type="ARBA" id="ARBA00023015"/>
    </source>
</evidence>
<protein>
    <recommendedName>
        <fullName evidence="2">histidine kinase</fullName>
        <ecNumber evidence="2">2.7.13.3</ecNumber>
    </recommendedName>
</protein>
<keyword evidence="8" id="KW-0732">Signal</keyword>
<dbReference type="GO" id="GO:0000155">
    <property type="term" value="F:phosphorelay sensor kinase activity"/>
    <property type="evidence" value="ECO:0007669"/>
    <property type="project" value="InterPro"/>
</dbReference>
<dbReference type="Pfam" id="PF07495">
    <property type="entry name" value="Y_Y_Y"/>
    <property type="match status" value="1"/>
</dbReference>
<name>A0A975KEF8_9BACE</name>
<feature type="signal peptide" evidence="8">
    <location>
        <begin position="1"/>
        <end position="21"/>
    </location>
</feature>
<dbReference type="InterPro" id="IPR011110">
    <property type="entry name" value="Reg_prop"/>
</dbReference>
<dbReference type="InterPro" id="IPR015943">
    <property type="entry name" value="WD40/YVTN_repeat-like_dom_sf"/>
</dbReference>
<dbReference type="SMART" id="SM00448">
    <property type="entry name" value="REC"/>
    <property type="match status" value="1"/>
</dbReference>